<sequence length="104" mass="11967">MIPVQSRPRSKFGDSLLGFTTTSVIYIEDQKFFQLRVATKGRLSDAREISKVNWQQPQIQDLSPLESWFGSETLWSRSRDLTATIQQSIEVQRFGDPMSSPSIW</sequence>
<evidence type="ECO:0000313" key="2">
    <source>
        <dbReference type="Proteomes" id="UP000499080"/>
    </source>
</evidence>
<reference evidence="1 2" key="1">
    <citation type="journal article" date="2019" name="Sci. Rep.">
        <title>Orb-weaving spider Araneus ventricosus genome elucidates the spidroin gene catalogue.</title>
        <authorList>
            <person name="Kono N."/>
            <person name="Nakamura H."/>
            <person name="Ohtoshi R."/>
            <person name="Moran D.A.P."/>
            <person name="Shinohara A."/>
            <person name="Yoshida Y."/>
            <person name="Fujiwara M."/>
            <person name="Mori M."/>
            <person name="Tomita M."/>
            <person name="Arakawa K."/>
        </authorList>
    </citation>
    <scope>NUCLEOTIDE SEQUENCE [LARGE SCALE GENOMIC DNA]</scope>
</reference>
<accession>A0A4Y2B790</accession>
<keyword evidence="2" id="KW-1185">Reference proteome</keyword>
<protein>
    <submittedName>
        <fullName evidence="1">Uncharacterized protein</fullName>
    </submittedName>
</protein>
<proteinExistence type="predicted"/>
<evidence type="ECO:0000313" key="1">
    <source>
        <dbReference type="EMBL" id="GBL87205.1"/>
    </source>
</evidence>
<gene>
    <name evidence="1" type="ORF">AVEN_270491_1</name>
</gene>
<dbReference type="Proteomes" id="UP000499080">
    <property type="component" value="Unassembled WGS sequence"/>
</dbReference>
<organism evidence="1 2">
    <name type="scientific">Araneus ventricosus</name>
    <name type="common">Orbweaver spider</name>
    <name type="synonym">Epeira ventricosa</name>
    <dbReference type="NCBI Taxonomy" id="182803"/>
    <lineage>
        <taxon>Eukaryota</taxon>
        <taxon>Metazoa</taxon>
        <taxon>Ecdysozoa</taxon>
        <taxon>Arthropoda</taxon>
        <taxon>Chelicerata</taxon>
        <taxon>Arachnida</taxon>
        <taxon>Araneae</taxon>
        <taxon>Araneomorphae</taxon>
        <taxon>Entelegynae</taxon>
        <taxon>Araneoidea</taxon>
        <taxon>Araneidae</taxon>
        <taxon>Araneus</taxon>
    </lineage>
</organism>
<comment type="caution">
    <text evidence="1">The sequence shown here is derived from an EMBL/GenBank/DDBJ whole genome shotgun (WGS) entry which is preliminary data.</text>
</comment>
<name>A0A4Y2B790_ARAVE</name>
<dbReference type="AlphaFoldDB" id="A0A4Y2B790"/>
<dbReference type="EMBL" id="BGPR01000052">
    <property type="protein sequence ID" value="GBL87205.1"/>
    <property type="molecule type" value="Genomic_DNA"/>
</dbReference>